<gene>
    <name evidence="3" type="ORF">H8S23_07595</name>
</gene>
<sequence length="202" mass="22289">MPCREPEYLYCLAAYPGDGAGPPAGLPPEAQALLCGPSAAAVCHPNDYSFDWMSRYRCPANAVSDLLGLQPSDPVKYFRRVIRRGRHPIACEMSWLPDTSCKKPLDLTLDAAAIRRVLEDFLVEQCVRYRAMSRKHALQLEIPPDAMVICLESLICTRAENVPVQCSRLFIVPARGYVTAVSPGEPSLRDSPPQGFFSPGRP</sequence>
<protein>
    <submittedName>
        <fullName evidence="3">UTRA domain-containing protein</fullName>
    </submittedName>
</protein>
<reference evidence="3" key="1">
    <citation type="submission" date="2020-08" db="EMBL/GenBank/DDBJ databases">
        <title>Genome public.</title>
        <authorList>
            <person name="Liu C."/>
            <person name="Sun Q."/>
        </authorList>
    </citation>
    <scope>NUCLEOTIDE SEQUENCE</scope>
    <source>
        <strain evidence="3">BX8</strain>
    </source>
</reference>
<evidence type="ECO:0000313" key="4">
    <source>
        <dbReference type="Proteomes" id="UP000659630"/>
    </source>
</evidence>
<dbReference type="SUPFAM" id="SSF64288">
    <property type="entry name" value="Chorismate lyase-like"/>
    <property type="match status" value="1"/>
</dbReference>
<dbReference type="AlphaFoldDB" id="A0A923I6V4"/>
<feature type="region of interest" description="Disordered" evidence="1">
    <location>
        <begin position="182"/>
        <end position="202"/>
    </location>
</feature>
<comment type="caution">
    <text evidence="3">The sequence shown here is derived from an EMBL/GenBank/DDBJ whole genome shotgun (WGS) entry which is preliminary data.</text>
</comment>
<dbReference type="InterPro" id="IPR011663">
    <property type="entry name" value="UTRA"/>
</dbReference>
<evidence type="ECO:0000256" key="1">
    <source>
        <dbReference type="SAM" id="MobiDB-lite"/>
    </source>
</evidence>
<dbReference type="Proteomes" id="UP000659630">
    <property type="component" value="Unassembled WGS sequence"/>
</dbReference>
<evidence type="ECO:0000313" key="3">
    <source>
        <dbReference type="EMBL" id="MBC5581371.1"/>
    </source>
</evidence>
<dbReference type="Gene3D" id="3.40.1410.10">
    <property type="entry name" value="Chorismate lyase-like"/>
    <property type="match status" value="1"/>
</dbReference>
<name>A0A923I6V4_9FIRM</name>
<accession>A0A923I6V4</accession>
<dbReference type="InterPro" id="IPR028978">
    <property type="entry name" value="Chorismate_lyase_/UTRA_dom_sf"/>
</dbReference>
<dbReference type="SMART" id="SM00866">
    <property type="entry name" value="UTRA"/>
    <property type="match status" value="1"/>
</dbReference>
<dbReference type="Pfam" id="PF07702">
    <property type="entry name" value="UTRA"/>
    <property type="match status" value="1"/>
</dbReference>
<dbReference type="GO" id="GO:0003677">
    <property type="term" value="F:DNA binding"/>
    <property type="evidence" value="ECO:0007669"/>
    <property type="project" value="InterPro"/>
</dbReference>
<feature type="domain" description="UbiC transcription regulator-associated" evidence="2">
    <location>
        <begin position="44"/>
        <end position="177"/>
    </location>
</feature>
<dbReference type="RefSeq" id="WP_186887727.1">
    <property type="nucleotide sequence ID" value="NZ_JACONZ010000002.1"/>
</dbReference>
<organism evidence="3 4">
    <name type="scientific">Anaerofilum hominis</name>
    <dbReference type="NCBI Taxonomy" id="2763016"/>
    <lineage>
        <taxon>Bacteria</taxon>
        <taxon>Bacillati</taxon>
        <taxon>Bacillota</taxon>
        <taxon>Clostridia</taxon>
        <taxon>Eubacteriales</taxon>
        <taxon>Oscillospiraceae</taxon>
        <taxon>Anaerofilum</taxon>
    </lineage>
</organism>
<keyword evidence="4" id="KW-1185">Reference proteome</keyword>
<dbReference type="GO" id="GO:0006355">
    <property type="term" value="P:regulation of DNA-templated transcription"/>
    <property type="evidence" value="ECO:0007669"/>
    <property type="project" value="InterPro"/>
</dbReference>
<evidence type="ECO:0000259" key="2">
    <source>
        <dbReference type="SMART" id="SM00866"/>
    </source>
</evidence>
<proteinExistence type="predicted"/>
<dbReference type="EMBL" id="JACONZ010000002">
    <property type="protein sequence ID" value="MBC5581371.1"/>
    <property type="molecule type" value="Genomic_DNA"/>
</dbReference>